<dbReference type="Gene3D" id="3.90.1720.10">
    <property type="entry name" value="endopeptidase domain like (from Nostoc punctiforme)"/>
    <property type="match status" value="1"/>
</dbReference>
<protein>
    <submittedName>
        <fullName evidence="6">Polysugar degrading enzyme</fullName>
    </submittedName>
</protein>
<dbReference type="Pfam" id="PF23795">
    <property type="entry name" value="SH3_YKFC_2nd"/>
    <property type="match status" value="1"/>
</dbReference>
<feature type="domain" description="NlpC/P60" evidence="5">
    <location>
        <begin position="182"/>
        <end position="309"/>
    </location>
</feature>
<dbReference type="Pfam" id="PF00877">
    <property type="entry name" value="NLPC_P60"/>
    <property type="match status" value="1"/>
</dbReference>
<evidence type="ECO:0000313" key="7">
    <source>
        <dbReference type="Proteomes" id="UP000092661"/>
    </source>
</evidence>
<dbReference type="EMBL" id="CP016534">
    <property type="protein sequence ID" value="ANU10074.1"/>
    <property type="molecule type" value="Genomic_DNA"/>
</dbReference>
<evidence type="ECO:0000256" key="3">
    <source>
        <dbReference type="ARBA" id="ARBA00022801"/>
    </source>
</evidence>
<dbReference type="RefSeq" id="WP_065536602.1">
    <property type="nucleotide sequence ID" value="NZ_CP016534.2"/>
</dbReference>
<keyword evidence="7" id="KW-1185">Reference proteome</keyword>
<accession>A0ABM6D3P1</accession>
<evidence type="ECO:0000256" key="2">
    <source>
        <dbReference type="ARBA" id="ARBA00022670"/>
    </source>
</evidence>
<organism evidence="6 7">
    <name type="scientific">Planococcus antarcticus DSM 14505</name>
    <dbReference type="NCBI Taxonomy" id="1185653"/>
    <lineage>
        <taxon>Bacteria</taxon>
        <taxon>Bacillati</taxon>
        <taxon>Bacillota</taxon>
        <taxon>Bacilli</taxon>
        <taxon>Bacillales</taxon>
        <taxon>Caryophanaceae</taxon>
        <taxon>Planococcus</taxon>
    </lineage>
</organism>
<name>A0ABM6D3P1_9BACL</name>
<evidence type="ECO:0000259" key="5">
    <source>
        <dbReference type="PROSITE" id="PS51935"/>
    </source>
</evidence>
<dbReference type="InterPro" id="IPR051202">
    <property type="entry name" value="Peptidase_C40"/>
</dbReference>
<dbReference type="PROSITE" id="PS51935">
    <property type="entry name" value="NLPC_P60"/>
    <property type="match status" value="1"/>
</dbReference>
<evidence type="ECO:0000256" key="4">
    <source>
        <dbReference type="ARBA" id="ARBA00022807"/>
    </source>
</evidence>
<gene>
    <name evidence="6" type="ORF">BBH88_07045</name>
</gene>
<dbReference type="InterPro" id="IPR038765">
    <property type="entry name" value="Papain-like_cys_pep_sf"/>
</dbReference>
<dbReference type="InterPro" id="IPR000064">
    <property type="entry name" value="NLP_P60_dom"/>
</dbReference>
<dbReference type="PANTHER" id="PTHR47053">
    <property type="entry name" value="MUREIN DD-ENDOPEPTIDASE MEPH-RELATED"/>
    <property type="match status" value="1"/>
</dbReference>
<dbReference type="Proteomes" id="UP000092661">
    <property type="component" value="Chromosome"/>
</dbReference>
<comment type="similarity">
    <text evidence="1">Belongs to the peptidase C40 family.</text>
</comment>
<proteinExistence type="inferred from homology"/>
<evidence type="ECO:0000256" key="1">
    <source>
        <dbReference type="ARBA" id="ARBA00007074"/>
    </source>
</evidence>
<keyword evidence="4" id="KW-0788">Thiol protease</keyword>
<keyword evidence="3" id="KW-0378">Hydrolase</keyword>
<dbReference type="Gene3D" id="2.30.30.40">
    <property type="entry name" value="SH3 Domains"/>
    <property type="match status" value="1"/>
</dbReference>
<evidence type="ECO:0000313" key="6">
    <source>
        <dbReference type="EMBL" id="ANU10074.1"/>
    </source>
</evidence>
<sequence length="315" mass="35413">MKSLLQKESTAWVCSVPVATVWTAPEKVRPIDTDNIMENPNINKWLQEMSREENKDLTDSNRIQTQLLYGEPVLIDEVVNGWAKIIAIWQPCQKEERGYPGWVPMSQLKEVEALTELGYARVTQNKAQLWTEDFKPLKAVSFNTLLPVKELGDFVRLHTPDGDAIIMADAVEIVAAYNRGLQANGLDIAKLGAEFLDLPYLWAGMSSYGFDCSGLTYNLMKANGISISRDAVDQALEGTEINQYDPDSWHIGDLLFFAYEEGKGKLHHVGVYYGDGLMLHSPTPGKAVEIIELAGTKHETELCAVRRFTEKQYRD</sequence>
<reference evidence="6" key="1">
    <citation type="submission" date="2016-10" db="EMBL/GenBank/DDBJ databases">
        <authorList>
            <person name="See-Too W.S."/>
        </authorList>
    </citation>
    <scope>NUCLEOTIDE SEQUENCE</scope>
    <source>
        <strain evidence="6">DSM 14505</strain>
    </source>
</reference>
<keyword evidence="2" id="KW-0645">Protease</keyword>
<dbReference type="PANTHER" id="PTHR47053:SF3">
    <property type="entry name" value="GAMMA-D-GLUTAMYL-L-LYSINE DIPEPTIDYL-PEPTIDASE"/>
    <property type="match status" value="1"/>
</dbReference>
<dbReference type="SUPFAM" id="SSF54001">
    <property type="entry name" value="Cysteine proteinases"/>
    <property type="match status" value="1"/>
</dbReference>
<dbReference type="InterPro" id="IPR057812">
    <property type="entry name" value="SH3_YKFC_2nd"/>
</dbReference>